<feature type="binding site" evidence="10">
    <location>
        <begin position="36"/>
        <end position="41"/>
    </location>
    <ligand>
        <name>substrate</name>
    </ligand>
</feature>
<feature type="region of interest" description="Interaction with substrate tRNA" evidence="10">
    <location>
        <begin position="59"/>
        <end position="62"/>
    </location>
</feature>
<reference evidence="14 15" key="1">
    <citation type="submission" date="2019-11" db="EMBL/GenBank/DDBJ databases">
        <authorList>
            <person name="Zhang X.Y."/>
        </authorList>
    </citation>
    <scope>NUCLEOTIDE SEQUENCE [LARGE SCALE GENOMIC DNA]</scope>
    <source>
        <strain evidence="14 15">C176</strain>
    </source>
</reference>
<dbReference type="EMBL" id="WJPP01000002">
    <property type="protein sequence ID" value="MRH77781.1"/>
    <property type="molecule type" value="Genomic_DNA"/>
</dbReference>
<keyword evidence="7 10" id="KW-0067">ATP-binding</keyword>
<dbReference type="FunFam" id="1.10.20.140:FF:000001">
    <property type="entry name" value="tRNA dimethylallyltransferase"/>
    <property type="match status" value="1"/>
</dbReference>
<feature type="region of interest" description="Interaction with substrate tRNA" evidence="10">
    <location>
        <begin position="183"/>
        <end position="187"/>
    </location>
</feature>
<dbReference type="Proteomes" id="UP000433788">
    <property type="component" value="Unassembled WGS sequence"/>
</dbReference>
<sequence>MGRAPDGRVGSALFARALVSQVTFSKPPVVCLMGATATGKTDLAVWLHDQGPFDIISVDSAMVYRGMDIGTAKPTPALQQQVPHALLDVRDPDQPYSAAEFAKDAQALIMQSHAAGRIPLLVGGTRLYFSALLEGLSALPSADVTTRQAIDAEAAQEGWPALHQQLAEVDPQTAARLHPNDAQRIQRALEVYRLTGQPLSVLRTQMKGEQNAWSLVKIGIAASDRQQLHQNIANRFETMLKAGLVDEVRALQEKYQLHADLPSMRAVGYRQVWDYLAGGVTKEELKFRGVAATRQLARRQLTWLRREADVNWVDAVDDAVQKQCRQYLSGMLV</sequence>
<evidence type="ECO:0000256" key="5">
    <source>
        <dbReference type="ARBA" id="ARBA00022694"/>
    </source>
</evidence>
<keyword evidence="5 10" id="KW-0819">tRNA processing</keyword>
<evidence type="ECO:0000256" key="12">
    <source>
        <dbReference type="RuleBase" id="RU003784"/>
    </source>
</evidence>
<dbReference type="HAMAP" id="MF_00185">
    <property type="entry name" value="IPP_trans"/>
    <property type="match status" value="1"/>
</dbReference>
<protein>
    <recommendedName>
        <fullName evidence="10">tRNA dimethylallyltransferase</fullName>
        <ecNumber evidence="10">2.5.1.75</ecNumber>
    </recommendedName>
    <alternativeName>
        <fullName evidence="10">Dimethylallyl diphosphate:tRNA dimethylallyltransferase</fullName>
        <shortName evidence="10">DMAPP:tRNA dimethylallyltransferase</shortName>
        <shortName evidence="10">DMATase</shortName>
    </alternativeName>
    <alternativeName>
        <fullName evidence="10">Isopentenyl-diphosphate:tRNA isopentenyltransferase</fullName>
        <shortName evidence="10">IPP transferase</shortName>
        <shortName evidence="10">IPPT</shortName>
        <shortName evidence="10">IPTase</shortName>
    </alternativeName>
</protein>
<dbReference type="Pfam" id="PF01715">
    <property type="entry name" value="IPPT"/>
    <property type="match status" value="1"/>
</dbReference>
<evidence type="ECO:0000313" key="14">
    <source>
        <dbReference type="EMBL" id="MRH77781.1"/>
    </source>
</evidence>
<keyword evidence="15" id="KW-1185">Reference proteome</keyword>
<gene>
    <name evidence="10 14" type="primary">miaA</name>
    <name evidence="14" type="ORF">GH984_03600</name>
</gene>
<evidence type="ECO:0000256" key="8">
    <source>
        <dbReference type="ARBA" id="ARBA00022842"/>
    </source>
</evidence>
<evidence type="ECO:0000256" key="9">
    <source>
        <dbReference type="ARBA" id="ARBA00049563"/>
    </source>
</evidence>
<comment type="cofactor">
    <cofactor evidence="1 10">
        <name>Mg(2+)</name>
        <dbReference type="ChEBI" id="CHEBI:18420"/>
    </cofactor>
</comment>
<comment type="function">
    <text evidence="2 10 12">Catalyzes the transfer of a dimethylallyl group onto the adenine at position 37 in tRNAs that read codons beginning with uridine, leading to the formation of N6-(dimethylallyl)adenosine (i(6)A).</text>
</comment>
<dbReference type="Gene3D" id="1.10.20.140">
    <property type="match status" value="1"/>
</dbReference>
<keyword evidence="8 10" id="KW-0460">Magnesium</keyword>
<comment type="catalytic activity">
    <reaction evidence="9 10 11">
        <text>adenosine(37) in tRNA + dimethylallyl diphosphate = N(6)-dimethylallyladenosine(37) in tRNA + diphosphate</text>
        <dbReference type="Rhea" id="RHEA:26482"/>
        <dbReference type="Rhea" id="RHEA-COMP:10162"/>
        <dbReference type="Rhea" id="RHEA-COMP:10375"/>
        <dbReference type="ChEBI" id="CHEBI:33019"/>
        <dbReference type="ChEBI" id="CHEBI:57623"/>
        <dbReference type="ChEBI" id="CHEBI:74411"/>
        <dbReference type="ChEBI" id="CHEBI:74415"/>
        <dbReference type="EC" id="2.5.1.75"/>
    </reaction>
</comment>
<keyword evidence="4 10" id="KW-0808">Transferase</keyword>
<dbReference type="GO" id="GO:0052381">
    <property type="term" value="F:tRNA dimethylallyltransferase activity"/>
    <property type="evidence" value="ECO:0007669"/>
    <property type="project" value="UniProtKB-UniRule"/>
</dbReference>
<evidence type="ECO:0000313" key="15">
    <source>
        <dbReference type="Proteomes" id="UP000433788"/>
    </source>
</evidence>
<dbReference type="PANTHER" id="PTHR11088">
    <property type="entry name" value="TRNA DIMETHYLALLYLTRANSFERASE"/>
    <property type="match status" value="1"/>
</dbReference>
<accession>A0A6N7QN00</accession>
<dbReference type="GO" id="GO:0005524">
    <property type="term" value="F:ATP binding"/>
    <property type="evidence" value="ECO:0007669"/>
    <property type="project" value="UniProtKB-UniRule"/>
</dbReference>
<dbReference type="PANTHER" id="PTHR11088:SF60">
    <property type="entry name" value="TRNA DIMETHYLALLYLTRANSFERASE"/>
    <property type="match status" value="1"/>
</dbReference>
<dbReference type="InterPro" id="IPR027417">
    <property type="entry name" value="P-loop_NTPase"/>
</dbReference>
<feature type="site" description="Interaction with substrate tRNA" evidence="10">
    <location>
        <position position="147"/>
    </location>
</feature>
<dbReference type="SUPFAM" id="SSF52540">
    <property type="entry name" value="P-loop containing nucleoside triphosphate hydrolases"/>
    <property type="match status" value="1"/>
</dbReference>
<evidence type="ECO:0000256" key="4">
    <source>
        <dbReference type="ARBA" id="ARBA00022679"/>
    </source>
</evidence>
<proteinExistence type="inferred from homology"/>
<name>A0A6N7QN00_9GAMM</name>
<evidence type="ECO:0000256" key="6">
    <source>
        <dbReference type="ARBA" id="ARBA00022741"/>
    </source>
</evidence>
<comment type="similarity">
    <text evidence="3 10 13">Belongs to the IPP transferase family.</text>
</comment>
<evidence type="ECO:0000256" key="3">
    <source>
        <dbReference type="ARBA" id="ARBA00005842"/>
    </source>
</evidence>
<dbReference type="GO" id="GO:0006400">
    <property type="term" value="P:tRNA modification"/>
    <property type="evidence" value="ECO:0007669"/>
    <property type="project" value="TreeGrafter"/>
</dbReference>
<dbReference type="NCBIfam" id="TIGR00174">
    <property type="entry name" value="miaA"/>
    <property type="match status" value="1"/>
</dbReference>
<evidence type="ECO:0000256" key="1">
    <source>
        <dbReference type="ARBA" id="ARBA00001946"/>
    </source>
</evidence>
<evidence type="ECO:0000256" key="11">
    <source>
        <dbReference type="RuleBase" id="RU003783"/>
    </source>
</evidence>
<feature type="site" description="Interaction with substrate tRNA" evidence="10">
    <location>
        <position position="125"/>
    </location>
</feature>
<evidence type="ECO:0000256" key="13">
    <source>
        <dbReference type="RuleBase" id="RU003785"/>
    </source>
</evidence>
<dbReference type="InterPro" id="IPR018022">
    <property type="entry name" value="IPT"/>
</dbReference>
<feature type="binding site" evidence="10">
    <location>
        <begin position="34"/>
        <end position="41"/>
    </location>
    <ligand>
        <name>ATP</name>
        <dbReference type="ChEBI" id="CHEBI:30616"/>
    </ligand>
</feature>
<evidence type="ECO:0000256" key="10">
    <source>
        <dbReference type="HAMAP-Rule" id="MF_00185"/>
    </source>
</evidence>
<comment type="caution">
    <text evidence="14">The sequence shown here is derived from an EMBL/GenBank/DDBJ whole genome shotgun (WGS) entry which is preliminary data.</text>
</comment>
<dbReference type="AlphaFoldDB" id="A0A6N7QN00"/>
<comment type="subunit">
    <text evidence="10">Monomer.</text>
</comment>
<dbReference type="EC" id="2.5.1.75" evidence="10"/>
<comment type="caution">
    <text evidence="10">Lacks conserved residue(s) required for the propagation of feature annotation.</text>
</comment>
<organism evidence="14 15">
    <name type="scientific">Spiribacter salilacus</name>
    <dbReference type="NCBI Taxonomy" id="2664894"/>
    <lineage>
        <taxon>Bacteria</taxon>
        <taxon>Pseudomonadati</taxon>
        <taxon>Pseudomonadota</taxon>
        <taxon>Gammaproteobacteria</taxon>
        <taxon>Chromatiales</taxon>
        <taxon>Ectothiorhodospiraceae</taxon>
        <taxon>Spiribacter</taxon>
    </lineage>
</organism>
<dbReference type="InterPro" id="IPR039657">
    <property type="entry name" value="Dimethylallyltransferase"/>
</dbReference>
<evidence type="ECO:0000256" key="7">
    <source>
        <dbReference type="ARBA" id="ARBA00022840"/>
    </source>
</evidence>
<evidence type="ECO:0000256" key="2">
    <source>
        <dbReference type="ARBA" id="ARBA00003213"/>
    </source>
</evidence>
<dbReference type="Gene3D" id="3.40.50.300">
    <property type="entry name" value="P-loop containing nucleotide triphosphate hydrolases"/>
    <property type="match status" value="1"/>
</dbReference>
<keyword evidence="6 10" id="KW-0547">Nucleotide-binding</keyword>